<dbReference type="AlphaFoldDB" id="A0A6A5T7N3"/>
<sequence>MSFFPQTRTILQELRHYTKHRNIFSDLSSSEGTYKTTMIEETCPSEAEYSYRSSMKHKKHNMDVRNNRFFCDEYGRRMTPLGTSARRSMPELDMPTNFPKEHQQPIEERREGTNRAMEDFHAPNLADRHVSEHSNKAVCLIRRSAVKQTSTRVASASGKRNDSKVFSRVPSTIIASHTLSIAQSSPFSRRFSFDQDSGIGLSEPAGSSDARNTTTGPFPDDEFSVAAEFEDVSLGAVLVGQVQQRYAKIHFNFSDPGLPRQADIVQQEFREEMEPEKLQRRYVPTTFEEMLGEMRVPTAML</sequence>
<organism evidence="2 3">
    <name type="scientific">Clathrospora elynae</name>
    <dbReference type="NCBI Taxonomy" id="706981"/>
    <lineage>
        <taxon>Eukaryota</taxon>
        <taxon>Fungi</taxon>
        <taxon>Dikarya</taxon>
        <taxon>Ascomycota</taxon>
        <taxon>Pezizomycotina</taxon>
        <taxon>Dothideomycetes</taxon>
        <taxon>Pleosporomycetidae</taxon>
        <taxon>Pleosporales</taxon>
        <taxon>Diademaceae</taxon>
        <taxon>Clathrospora</taxon>
    </lineage>
</organism>
<dbReference type="OrthoDB" id="3689238at2759"/>
<keyword evidence="3" id="KW-1185">Reference proteome</keyword>
<proteinExistence type="predicted"/>
<accession>A0A6A5T7N3</accession>
<name>A0A6A5T7N3_9PLEO</name>
<feature type="region of interest" description="Disordered" evidence="1">
    <location>
        <begin position="81"/>
        <end position="105"/>
    </location>
</feature>
<evidence type="ECO:0000256" key="1">
    <source>
        <dbReference type="SAM" id="MobiDB-lite"/>
    </source>
</evidence>
<protein>
    <submittedName>
        <fullName evidence="2">Uncharacterized protein</fullName>
    </submittedName>
</protein>
<evidence type="ECO:0000313" key="2">
    <source>
        <dbReference type="EMBL" id="KAF1947709.1"/>
    </source>
</evidence>
<dbReference type="Proteomes" id="UP000800038">
    <property type="component" value="Unassembled WGS sequence"/>
</dbReference>
<evidence type="ECO:0000313" key="3">
    <source>
        <dbReference type="Proteomes" id="UP000800038"/>
    </source>
</evidence>
<feature type="region of interest" description="Disordered" evidence="1">
    <location>
        <begin position="195"/>
        <end position="221"/>
    </location>
</feature>
<reference evidence="2" key="1">
    <citation type="journal article" date="2020" name="Stud. Mycol.">
        <title>101 Dothideomycetes genomes: a test case for predicting lifestyles and emergence of pathogens.</title>
        <authorList>
            <person name="Haridas S."/>
            <person name="Albert R."/>
            <person name="Binder M."/>
            <person name="Bloem J."/>
            <person name="Labutti K."/>
            <person name="Salamov A."/>
            <person name="Andreopoulos B."/>
            <person name="Baker S."/>
            <person name="Barry K."/>
            <person name="Bills G."/>
            <person name="Bluhm B."/>
            <person name="Cannon C."/>
            <person name="Castanera R."/>
            <person name="Culley D."/>
            <person name="Daum C."/>
            <person name="Ezra D."/>
            <person name="Gonzalez J."/>
            <person name="Henrissat B."/>
            <person name="Kuo A."/>
            <person name="Liang C."/>
            <person name="Lipzen A."/>
            <person name="Lutzoni F."/>
            <person name="Magnuson J."/>
            <person name="Mondo S."/>
            <person name="Nolan M."/>
            <person name="Ohm R."/>
            <person name="Pangilinan J."/>
            <person name="Park H.-J."/>
            <person name="Ramirez L."/>
            <person name="Alfaro M."/>
            <person name="Sun H."/>
            <person name="Tritt A."/>
            <person name="Yoshinaga Y."/>
            <person name="Zwiers L.-H."/>
            <person name="Turgeon B."/>
            <person name="Goodwin S."/>
            <person name="Spatafora J."/>
            <person name="Crous P."/>
            <person name="Grigoriev I."/>
        </authorList>
    </citation>
    <scope>NUCLEOTIDE SEQUENCE</scope>
    <source>
        <strain evidence="2">CBS 161.51</strain>
    </source>
</reference>
<gene>
    <name evidence="2" type="ORF">EJ02DRAFT_2749</name>
</gene>
<dbReference type="EMBL" id="ML975997">
    <property type="protein sequence ID" value="KAF1947709.1"/>
    <property type="molecule type" value="Genomic_DNA"/>
</dbReference>